<dbReference type="FunFam" id="1.10.238.10:FF:000001">
    <property type="entry name" value="Calmodulin 1"/>
    <property type="match status" value="1"/>
</dbReference>
<dbReference type="SUPFAM" id="SSF47473">
    <property type="entry name" value="EF-hand"/>
    <property type="match status" value="1"/>
</dbReference>
<evidence type="ECO:0000259" key="2">
    <source>
        <dbReference type="PROSITE" id="PS50222"/>
    </source>
</evidence>
<evidence type="ECO:0000313" key="3">
    <source>
        <dbReference type="EMBL" id="CEK51547.1"/>
    </source>
</evidence>
<dbReference type="EMBL" id="HACG01004682">
    <property type="protein sequence ID" value="CEK51547.1"/>
    <property type="molecule type" value="Transcribed_RNA"/>
</dbReference>
<dbReference type="PROSITE" id="PS50222">
    <property type="entry name" value="EF_HAND_2"/>
    <property type="match status" value="1"/>
</dbReference>
<dbReference type="InterPro" id="IPR011992">
    <property type="entry name" value="EF-hand-dom_pair"/>
</dbReference>
<gene>
    <name evidence="3" type="primary">ORF13693</name>
</gene>
<dbReference type="InterPro" id="IPR050230">
    <property type="entry name" value="CALM/Myosin/TropC-like"/>
</dbReference>
<keyword evidence="1" id="KW-0514">Muscle protein</keyword>
<reference evidence="3" key="1">
    <citation type="submission" date="2014-12" db="EMBL/GenBank/DDBJ databases">
        <title>Insight into the proteome of Arion vulgaris.</title>
        <authorList>
            <person name="Aradska J."/>
            <person name="Bulat T."/>
            <person name="Smidak R."/>
            <person name="Sarate P."/>
            <person name="Gangsoo J."/>
            <person name="Sialana F."/>
            <person name="Bilban M."/>
            <person name="Lubec G."/>
        </authorList>
    </citation>
    <scope>NUCLEOTIDE SEQUENCE</scope>
    <source>
        <tissue evidence="3">Skin</tissue>
    </source>
</reference>
<organism evidence="3">
    <name type="scientific">Arion vulgaris</name>
    <dbReference type="NCBI Taxonomy" id="1028688"/>
    <lineage>
        <taxon>Eukaryota</taxon>
        <taxon>Metazoa</taxon>
        <taxon>Spiralia</taxon>
        <taxon>Lophotrochozoa</taxon>
        <taxon>Mollusca</taxon>
        <taxon>Gastropoda</taxon>
        <taxon>Heterobranchia</taxon>
        <taxon>Euthyneura</taxon>
        <taxon>Panpulmonata</taxon>
        <taxon>Eupulmonata</taxon>
        <taxon>Stylommatophora</taxon>
        <taxon>Helicina</taxon>
        <taxon>Arionoidea</taxon>
        <taxon>Arionidae</taxon>
        <taxon>Arion</taxon>
    </lineage>
</organism>
<protein>
    <recommendedName>
        <fullName evidence="2">EF-hand domain-containing protein</fullName>
    </recommendedName>
</protein>
<sequence length="147" mass="16303">MSKFSEDDIAEFQETFNVFDARGDGKIAAAQLGDVLRALGQNPTEQEIKKCGFSGNPDARISFETFFPILQTVCKNTIKATFNDFVEGLRVFDKEQNGYIASADIRHVLTSLGEKLSDDEISELLFGHEDSQGNVPYEELIKVVMSG</sequence>
<dbReference type="GO" id="GO:0005509">
    <property type="term" value="F:calcium ion binding"/>
    <property type="evidence" value="ECO:0007669"/>
    <property type="project" value="InterPro"/>
</dbReference>
<dbReference type="CDD" id="cd00051">
    <property type="entry name" value="EFh"/>
    <property type="match status" value="1"/>
</dbReference>
<dbReference type="SMART" id="SM00054">
    <property type="entry name" value="EFh"/>
    <property type="match status" value="2"/>
</dbReference>
<dbReference type="GO" id="GO:0016460">
    <property type="term" value="C:myosin II complex"/>
    <property type="evidence" value="ECO:0007669"/>
    <property type="project" value="TreeGrafter"/>
</dbReference>
<evidence type="ECO:0000256" key="1">
    <source>
        <dbReference type="ARBA" id="ARBA00023179"/>
    </source>
</evidence>
<dbReference type="Pfam" id="PF13405">
    <property type="entry name" value="EF-hand_6"/>
    <property type="match status" value="1"/>
</dbReference>
<proteinExistence type="predicted"/>
<name>A0A0B6Y5I1_9EUPU</name>
<dbReference type="PANTHER" id="PTHR23048">
    <property type="entry name" value="MYOSIN LIGHT CHAIN 1, 3"/>
    <property type="match status" value="1"/>
</dbReference>
<accession>A0A0B6Y5I1</accession>
<dbReference type="Gene3D" id="1.10.238.10">
    <property type="entry name" value="EF-hand"/>
    <property type="match status" value="2"/>
</dbReference>
<dbReference type="InterPro" id="IPR002048">
    <property type="entry name" value="EF_hand_dom"/>
</dbReference>
<feature type="domain" description="EF-hand" evidence="2">
    <location>
        <begin position="7"/>
        <end position="42"/>
    </location>
</feature>
<dbReference type="PANTHER" id="PTHR23048:SF49">
    <property type="entry name" value="FI08416P-RELATED"/>
    <property type="match status" value="1"/>
</dbReference>
<dbReference type="AlphaFoldDB" id="A0A0B6Y5I1"/>